<keyword evidence="4" id="KW-0548">Nucleotidyltransferase</keyword>
<dbReference type="Pfam" id="PF13177">
    <property type="entry name" value="DNA_pol3_delta2"/>
    <property type="match status" value="2"/>
</dbReference>
<evidence type="ECO:0000256" key="4">
    <source>
        <dbReference type="ARBA" id="ARBA00022695"/>
    </source>
</evidence>
<organism evidence="9 10">
    <name type="scientific">Candidatus Schekmanbacteria bacterium RIFCSPLOWO2_12_FULL_38_15</name>
    <dbReference type="NCBI Taxonomy" id="1817883"/>
    <lineage>
        <taxon>Bacteria</taxon>
        <taxon>Candidatus Schekmaniibacteriota</taxon>
    </lineage>
</organism>
<evidence type="ECO:0000259" key="8">
    <source>
        <dbReference type="Pfam" id="PF09115"/>
    </source>
</evidence>
<dbReference type="Proteomes" id="UP000178082">
    <property type="component" value="Unassembled WGS sequence"/>
</dbReference>
<dbReference type="GO" id="GO:0003677">
    <property type="term" value="F:DNA binding"/>
    <property type="evidence" value="ECO:0007669"/>
    <property type="project" value="InterPro"/>
</dbReference>
<dbReference type="PANTHER" id="PTHR11669">
    <property type="entry name" value="REPLICATION FACTOR C / DNA POLYMERASE III GAMMA-TAU SUBUNIT"/>
    <property type="match status" value="1"/>
</dbReference>
<gene>
    <name evidence="9" type="ORF">A3G31_01025</name>
</gene>
<comment type="caution">
    <text evidence="9">The sequence shown here is derived from an EMBL/GenBank/DDBJ whole genome shotgun (WGS) entry which is preliminary data.</text>
</comment>
<dbReference type="PANTHER" id="PTHR11669:SF8">
    <property type="entry name" value="DNA POLYMERASE III SUBUNIT DELTA"/>
    <property type="match status" value="1"/>
</dbReference>
<keyword evidence="5" id="KW-0235">DNA replication</keyword>
<evidence type="ECO:0000256" key="5">
    <source>
        <dbReference type="ARBA" id="ARBA00022705"/>
    </source>
</evidence>
<reference evidence="9 10" key="1">
    <citation type="journal article" date="2016" name="Nat. Commun.">
        <title>Thousands of microbial genomes shed light on interconnected biogeochemical processes in an aquifer system.</title>
        <authorList>
            <person name="Anantharaman K."/>
            <person name="Brown C.T."/>
            <person name="Hug L.A."/>
            <person name="Sharon I."/>
            <person name="Castelle C.J."/>
            <person name="Probst A.J."/>
            <person name="Thomas B.C."/>
            <person name="Singh A."/>
            <person name="Wilkins M.J."/>
            <person name="Karaoz U."/>
            <person name="Brodie E.L."/>
            <person name="Williams K.H."/>
            <person name="Hubbard S.S."/>
            <person name="Banfield J.F."/>
        </authorList>
    </citation>
    <scope>NUCLEOTIDE SEQUENCE [LARGE SCALE GENOMIC DNA]</scope>
</reference>
<evidence type="ECO:0000313" key="10">
    <source>
        <dbReference type="Proteomes" id="UP000178082"/>
    </source>
</evidence>
<dbReference type="EC" id="2.7.7.7" evidence="1"/>
<name>A0A1F7SNL5_9BACT</name>
<keyword evidence="3" id="KW-0808">Transferase</keyword>
<evidence type="ECO:0000256" key="2">
    <source>
        <dbReference type="ARBA" id="ARBA00014363"/>
    </source>
</evidence>
<dbReference type="Pfam" id="PF09115">
    <property type="entry name" value="DNApol3-delta_C"/>
    <property type="match status" value="1"/>
</dbReference>
<dbReference type="InterPro" id="IPR015199">
    <property type="entry name" value="DNA_pol_III_delta_C"/>
</dbReference>
<dbReference type="GO" id="GO:0006261">
    <property type="term" value="P:DNA-templated DNA replication"/>
    <property type="evidence" value="ECO:0007669"/>
    <property type="project" value="TreeGrafter"/>
</dbReference>
<dbReference type="SUPFAM" id="SSF52540">
    <property type="entry name" value="P-loop containing nucleoside triphosphate hydrolases"/>
    <property type="match status" value="1"/>
</dbReference>
<evidence type="ECO:0000256" key="3">
    <source>
        <dbReference type="ARBA" id="ARBA00022679"/>
    </source>
</evidence>
<dbReference type="InterPro" id="IPR050238">
    <property type="entry name" value="DNA_Rep/Repair_Clamp_Loader"/>
</dbReference>
<proteinExistence type="predicted"/>
<dbReference type="Gene3D" id="3.40.50.300">
    <property type="entry name" value="P-loop containing nucleotide triphosphate hydrolases"/>
    <property type="match status" value="1"/>
</dbReference>
<comment type="catalytic activity">
    <reaction evidence="7">
        <text>DNA(n) + a 2'-deoxyribonucleoside 5'-triphosphate = DNA(n+1) + diphosphate</text>
        <dbReference type="Rhea" id="RHEA:22508"/>
        <dbReference type="Rhea" id="RHEA-COMP:17339"/>
        <dbReference type="Rhea" id="RHEA-COMP:17340"/>
        <dbReference type="ChEBI" id="CHEBI:33019"/>
        <dbReference type="ChEBI" id="CHEBI:61560"/>
        <dbReference type="ChEBI" id="CHEBI:173112"/>
        <dbReference type="EC" id="2.7.7.7"/>
    </reaction>
</comment>
<sequence>MGRSEELNTIGFEHITGQEIAVSHLRSLLNKDSCAGAYLFTGQEGIGKKISAISFAKALVCHKASPDPCNECVSCKKISSALFFHPDITLYHDVYNPVGIPRFISLKKMGYEGDESLKGEDVYLEACKLLKKKELLLNPVSSEKGVETVDFFYLNPAKLFVEKDGKTYISSSLIESSLEPLIRENSSAHVLAKWLYTFTKGFYKQSFKVGEQEGEDGRENVRGIIKDIYLKPSEGKKKVFIIDDAHKITEVAADAFLKTLEEPPKDSVIILITSKPEMLLQTIRSRCKKIKFQPIGKKSICEFIRKTKNLGYEDSLLVASFSQGSLGRALEMNLDEVLEKRQEIINLTSQDSLKNTSRFFHFARVFSGEGKEDRRHKINSTQEFIELMLSWVRDLILVKRDGDREMVINFDKIDELKKISNKYSFEKLETIFSIFSGASRLLSRNVDVRIMIESCLVEMKEVVSC</sequence>
<protein>
    <recommendedName>
        <fullName evidence="2">DNA polymerase III subunit delta'</fullName>
        <ecNumber evidence="1">2.7.7.7</ecNumber>
    </recommendedName>
</protein>
<dbReference type="GO" id="GO:0003887">
    <property type="term" value="F:DNA-directed DNA polymerase activity"/>
    <property type="evidence" value="ECO:0007669"/>
    <property type="project" value="UniProtKB-KW"/>
</dbReference>
<dbReference type="AlphaFoldDB" id="A0A1F7SNL5"/>
<evidence type="ECO:0000256" key="1">
    <source>
        <dbReference type="ARBA" id="ARBA00012417"/>
    </source>
</evidence>
<evidence type="ECO:0000256" key="6">
    <source>
        <dbReference type="ARBA" id="ARBA00022932"/>
    </source>
</evidence>
<dbReference type="InterPro" id="IPR027417">
    <property type="entry name" value="P-loop_NTPase"/>
</dbReference>
<dbReference type="GO" id="GO:0009360">
    <property type="term" value="C:DNA polymerase III complex"/>
    <property type="evidence" value="ECO:0007669"/>
    <property type="project" value="InterPro"/>
</dbReference>
<evidence type="ECO:0000313" key="9">
    <source>
        <dbReference type="EMBL" id="OGL55380.1"/>
    </source>
</evidence>
<feature type="domain" description="DNA polymerase III delta subunit C-terminal" evidence="8">
    <location>
        <begin position="382"/>
        <end position="459"/>
    </location>
</feature>
<accession>A0A1F7SNL5</accession>
<dbReference type="STRING" id="1817883.A3G31_01025"/>
<evidence type="ECO:0000256" key="7">
    <source>
        <dbReference type="ARBA" id="ARBA00049244"/>
    </source>
</evidence>
<keyword evidence="6" id="KW-0239">DNA-directed DNA polymerase</keyword>
<dbReference type="EMBL" id="MGDI01000001">
    <property type="protein sequence ID" value="OGL55380.1"/>
    <property type="molecule type" value="Genomic_DNA"/>
</dbReference>